<dbReference type="InterPro" id="IPR045379">
    <property type="entry name" value="Crinkler_N"/>
</dbReference>
<sequence length="188" mass="20086">MRLVCREGALKVISAPAVLLRVERCCCGVRVGMAEESWAAGVGLPNSAISDFHSQSLKRSSTMSSPNAPIFVNCLVSGDNPRAIFAIKASPGEKILDLKRDIGTQSNIPSRFITLFKVSLALEDPSLLAADPRTISGAKELSSPLKTISNFFTDTLPHDTVDLLVVSPVASLDTSKCEFWVAVSSGCY</sequence>
<proteinExistence type="predicted"/>
<feature type="domain" description="Crinkler effector protein N-terminal" evidence="4">
    <location>
        <begin position="73"/>
        <end position="166"/>
    </location>
</feature>
<reference evidence="5" key="1">
    <citation type="submission" date="2020-11" db="EMBL/GenBank/DDBJ databases">
        <authorList>
            <consortium name="DOE Joint Genome Institute"/>
            <person name="Ahrendt S."/>
            <person name="Riley R."/>
            <person name="Andreopoulos W."/>
            <person name="Labutti K."/>
            <person name="Pangilinan J."/>
            <person name="Ruiz-Duenas F.J."/>
            <person name="Barrasa J.M."/>
            <person name="Sanchez-Garcia M."/>
            <person name="Camarero S."/>
            <person name="Miyauchi S."/>
            <person name="Serrano A."/>
            <person name="Linde D."/>
            <person name="Babiker R."/>
            <person name="Drula E."/>
            <person name="Ayuso-Fernandez I."/>
            <person name="Pacheco R."/>
            <person name="Padilla G."/>
            <person name="Ferreira P."/>
            <person name="Barriuso J."/>
            <person name="Kellner H."/>
            <person name="Castanera R."/>
            <person name="Alfaro M."/>
            <person name="Ramirez L."/>
            <person name="Pisabarro A.G."/>
            <person name="Kuo A."/>
            <person name="Tritt A."/>
            <person name="Lipzen A."/>
            <person name="He G."/>
            <person name="Yan M."/>
            <person name="Ng V."/>
            <person name="Cullen D."/>
            <person name="Martin F."/>
            <person name="Rosso M.-N."/>
            <person name="Henrissat B."/>
            <person name="Hibbett D."/>
            <person name="Martinez A.T."/>
            <person name="Grigoriev I.V."/>
        </authorList>
    </citation>
    <scope>NUCLEOTIDE SEQUENCE</scope>
    <source>
        <strain evidence="5">ATCC 90797</strain>
    </source>
</reference>
<dbReference type="Proteomes" id="UP000807025">
    <property type="component" value="Unassembled WGS sequence"/>
</dbReference>
<evidence type="ECO:0000256" key="2">
    <source>
        <dbReference type="ARBA" id="ARBA00004613"/>
    </source>
</evidence>
<evidence type="ECO:0000256" key="1">
    <source>
        <dbReference type="ARBA" id="ARBA00004340"/>
    </source>
</evidence>
<comment type="subcellular location">
    <subcellularLocation>
        <location evidence="1">Host cell</location>
    </subcellularLocation>
    <subcellularLocation>
        <location evidence="2">Secreted</location>
    </subcellularLocation>
</comment>
<protein>
    <recommendedName>
        <fullName evidence="4">Crinkler effector protein N-terminal domain-containing protein</fullName>
    </recommendedName>
</protein>
<dbReference type="EMBL" id="MU154548">
    <property type="protein sequence ID" value="KAF9496898.1"/>
    <property type="molecule type" value="Genomic_DNA"/>
</dbReference>
<evidence type="ECO:0000256" key="3">
    <source>
        <dbReference type="ARBA" id="ARBA00022525"/>
    </source>
</evidence>
<evidence type="ECO:0000313" key="5">
    <source>
        <dbReference type="EMBL" id="KAF9496898.1"/>
    </source>
</evidence>
<accession>A0A9P6DH46</accession>
<keyword evidence="6" id="KW-1185">Reference proteome</keyword>
<comment type="caution">
    <text evidence="5">The sequence shown here is derived from an EMBL/GenBank/DDBJ whole genome shotgun (WGS) entry which is preliminary data.</text>
</comment>
<dbReference type="GO" id="GO:0005576">
    <property type="term" value="C:extracellular region"/>
    <property type="evidence" value="ECO:0007669"/>
    <property type="project" value="UniProtKB-SubCell"/>
</dbReference>
<organism evidence="5 6">
    <name type="scientific">Pleurotus eryngii</name>
    <name type="common">Boletus of the steppes</name>
    <dbReference type="NCBI Taxonomy" id="5323"/>
    <lineage>
        <taxon>Eukaryota</taxon>
        <taxon>Fungi</taxon>
        <taxon>Dikarya</taxon>
        <taxon>Basidiomycota</taxon>
        <taxon>Agaricomycotina</taxon>
        <taxon>Agaricomycetes</taxon>
        <taxon>Agaricomycetidae</taxon>
        <taxon>Agaricales</taxon>
        <taxon>Pleurotineae</taxon>
        <taxon>Pleurotaceae</taxon>
        <taxon>Pleurotus</taxon>
    </lineage>
</organism>
<gene>
    <name evidence="5" type="ORF">BDN71DRAFT_673545</name>
</gene>
<dbReference type="AlphaFoldDB" id="A0A9P6DH46"/>
<name>A0A9P6DH46_PLEER</name>
<evidence type="ECO:0000313" key="6">
    <source>
        <dbReference type="Proteomes" id="UP000807025"/>
    </source>
</evidence>
<dbReference type="GO" id="GO:0043657">
    <property type="term" value="C:host cell"/>
    <property type="evidence" value="ECO:0007669"/>
    <property type="project" value="UniProtKB-SubCell"/>
</dbReference>
<keyword evidence="3" id="KW-0964">Secreted</keyword>
<dbReference type="OrthoDB" id="10448201at2759"/>
<evidence type="ECO:0000259" key="4">
    <source>
        <dbReference type="Pfam" id="PF20147"/>
    </source>
</evidence>
<dbReference type="Pfam" id="PF20147">
    <property type="entry name" value="Crinkler"/>
    <property type="match status" value="1"/>
</dbReference>